<name>A0AAV9HN09_9PEZI</name>
<feature type="region of interest" description="Disordered" evidence="1">
    <location>
        <begin position="31"/>
        <end position="58"/>
    </location>
</feature>
<keyword evidence="3" id="KW-1185">Reference proteome</keyword>
<dbReference type="Proteomes" id="UP001321749">
    <property type="component" value="Unassembled WGS sequence"/>
</dbReference>
<dbReference type="PROSITE" id="PS51257">
    <property type="entry name" value="PROKAR_LIPOPROTEIN"/>
    <property type="match status" value="1"/>
</dbReference>
<feature type="compositionally biased region" description="Basic and acidic residues" evidence="1">
    <location>
        <begin position="289"/>
        <end position="300"/>
    </location>
</feature>
<evidence type="ECO:0000313" key="3">
    <source>
        <dbReference type="Proteomes" id="UP001321749"/>
    </source>
</evidence>
<sequence length="317" mass="34402">MPPQMPKPSICGIQAAISACRISSTAAVAAPARGSRRAFSTTPTTLARRPPVPPESPKYIIVPEPLQSSEVKLPPIRGHLPVPRTVFRRREGKTKVTPGYVEAATPQSAAELAGRPPKSAEDARHRLDAASRRAALAAGLQGLWSRKKKTDANRERAAKKRAADNLKAANAPERLDDVLTRSTVRADTAENFAVQLDPNRFVAANAARQRHQHIVRAKAEARADALAQLYVEAKNFIVDEAALEARVNALFSEAGRSMFGSQNIWHTEGVPISVRQLQSKMAGDSDNFIDAHKTPQERTATRQKSVAEELTGGKLNL</sequence>
<protein>
    <submittedName>
        <fullName evidence="2">Uncharacterized protein</fullName>
    </submittedName>
</protein>
<gene>
    <name evidence="2" type="ORF">QBC42DRAFT_201812</name>
</gene>
<evidence type="ECO:0000313" key="2">
    <source>
        <dbReference type="EMBL" id="KAK4462183.1"/>
    </source>
</evidence>
<accession>A0AAV9HN09</accession>
<reference evidence="2" key="1">
    <citation type="journal article" date="2023" name="Mol. Phylogenet. Evol.">
        <title>Genome-scale phylogeny and comparative genomics of the fungal order Sordariales.</title>
        <authorList>
            <person name="Hensen N."/>
            <person name="Bonometti L."/>
            <person name="Westerberg I."/>
            <person name="Brannstrom I.O."/>
            <person name="Guillou S."/>
            <person name="Cros-Aarteil S."/>
            <person name="Calhoun S."/>
            <person name="Haridas S."/>
            <person name="Kuo A."/>
            <person name="Mondo S."/>
            <person name="Pangilinan J."/>
            <person name="Riley R."/>
            <person name="LaButti K."/>
            <person name="Andreopoulos B."/>
            <person name="Lipzen A."/>
            <person name="Chen C."/>
            <person name="Yan M."/>
            <person name="Daum C."/>
            <person name="Ng V."/>
            <person name="Clum A."/>
            <person name="Steindorff A."/>
            <person name="Ohm R.A."/>
            <person name="Martin F."/>
            <person name="Silar P."/>
            <person name="Natvig D.O."/>
            <person name="Lalanne C."/>
            <person name="Gautier V."/>
            <person name="Ament-Velasquez S.L."/>
            <person name="Kruys A."/>
            <person name="Hutchinson M.I."/>
            <person name="Powell A.J."/>
            <person name="Barry K."/>
            <person name="Miller A.N."/>
            <person name="Grigoriev I.V."/>
            <person name="Debuchy R."/>
            <person name="Gladieux P."/>
            <person name="Hiltunen Thoren M."/>
            <person name="Johannesson H."/>
        </authorList>
    </citation>
    <scope>NUCLEOTIDE SEQUENCE</scope>
    <source>
        <strain evidence="2">PSN324</strain>
    </source>
</reference>
<evidence type="ECO:0000256" key="1">
    <source>
        <dbReference type="SAM" id="MobiDB-lite"/>
    </source>
</evidence>
<reference evidence="2" key="2">
    <citation type="submission" date="2023-06" db="EMBL/GenBank/DDBJ databases">
        <authorList>
            <consortium name="Lawrence Berkeley National Laboratory"/>
            <person name="Mondo S.J."/>
            <person name="Hensen N."/>
            <person name="Bonometti L."/>
            <person name="Westerberg I."/>
            <person name="Brannstrom I.O."/>
            <person name="Guillou S."/>
            <person name="Cros-Aarteil S."/>
            <person name="Calhoun S."/>
            <person name="Haridas S."/>
            <person name="Kuo A."/>
            <person name="Pangilinan J."/>
            <person name="Riley R."/>
            <person name="Labutti K."/>
            <person name="Andreopoulos B."/>
            <person name="Lipzen A."/>
            <person name="Chen C."/>
            <person name="Yanf M."/>
            <person name="Daum C."/>
            <person name="Ng V."/>
            <person name="Clum A."/>
            <person name="Steindorff A."/>
            <person name="Ohm R."/>
            <person name="Martin F."/>
            <person name="Silar P."/>
            <person name="Natvig D."/>
            <person name="Lalanne C."/>
            <person name="Gautier V."/>
            <person name="Ament-Velasquez S.L."/>
            <person name="Kruys A."/>
            <person name="Hutchinson M.I."/>
            <person name="Powell A.J."/>
            <person name="Barry K."/>
            <person name="Miller A.N."/>
            <person name="Grigoriev I.V."/>
            <person name="Debuchy R."/>
            <person name="Gladieux P."/>
            <person name="Thoren M.H."/>
            <person name="Johannesson H."/>
        </authorList>
    </citation>
    <scope>NUCLEOTIDE SEQUENCE</scope>
    <source>
        <strain evidence="2">PSN324</strain>
    </source>
</reference>
<comment type="caution">
    <text evidence="2">The sequence shown here is derived from an EMBL/GenBank/DDBJ whole genome shotgun (WGS) entry which is preliminary data.</text>
</comment>
<dbReference type="AlphaFoldDB" id="A0AAV9HN09"/>
<dbReference type="EMBL" id="MU864976">
    <property type="protein sequence ID" value="KAK4462183.1"/>
    <property type="molecule type" value="Genomic_DNA"/>
</dbReference>
<feature type="region of interest" description="Disordered" evidence="1">
    <location>
        <begin position="287"/>
        <end position="317"/>
    </location>
</feature>
<dbReference type="InterPro" id="IPR058940">
    <property type="entry name" value="mS26_fungi"/>
</dbReference>
<dbReference type="CDD" id="cd23703">
    <property type="entry name" value="mS26_PET12"/>
    <property type="match status" value="1"/>
</dbReference>
<proteinExistence type="predicted"/>
<organism evidence="2 3">
    <name type="scientific">Cladorrhinum samala</name>
    <dbReference type="NCBI Taxonomy" id="585594"/>
    <lineage>
        <taxon>Eukaryota</taxon>
        <taxon>Fungi</taxon>
        <taxon>Dikarya</taxon>
        <taxon>Ascomycota</taxon>
        <taxon>Pezizomycotina</taxon>
        <taxon>Sordariomycetes</taxon>
        <taxon>Sordariomycetidae</taxon>
        <taxon>Sordariales</taxon>
        <taxon>Podosporaceae</taxon>
        <taxon>Cladorrhinum</taxon>
    </lineage>
</organism>